<reference evidence="3" key="1">
    <citation type="journal article" date="2011" name="J. Bacteriol.">
        <title>Genome sequences of eight morphologically diverse alphaproteobacteria.</title>
        <authorList>
            <consortium name="US DOE Joint Genome Institute"/>
            <person name="Brown P.J."/>
            <person name="Kysela D.T."/>
            <person name="Buechlein A."/>
            <person name="Hemmerich C."/>
            <person name="Brun Y.V."/>
        </authorList>
    </citation>
    <scope>NUCLEOTIDE SEQUENCE [LARGE SCALE GENOMIC DNA]</scope>
    <source>
        <strain evidence="3">ATCC 15264 / DSM 4735 / LMG 14903 / NBRC 16000 / CB 81</strain>
    </source>
</reference>
<dbReference type="STRING" id="633149.Bresu_2128"/>
<dbReference type="Proteomes" id="UP000002696">
    <property type="component" value="Chromosome"/>
</dbReference>
<dbReference type="EMBL" id="CP002102">
    <property type="protein sequence ID" value="ADL01438.1"/>
    <property type="molecule type" value="Genomic_DNA"/>
</dbReference>
<feature type="domain" description="AB hydrolase-1" evidence="1">
    <location>
        <begin position="9"/>
        <end position="227"/>
    </location>
</feature>
<keyword evidence="3" id="KW-1185">Reference proteome</keyword>
<dbReference type="InterPro" id="IPR029058">
    <property type="entry name" value="AB_hydrolase_fold"/>
</dbReference>
<protein>
    <submittedName>
        <fullName evidence="2">Alpha/beta hydrolase fold protein</fullName>
    </submittedName>
</protein>
<dbReference type="AlphaFoldDB" id="D9QIV5"/>
<sequence length="247" mass="25897">MSGSRAAPLLLLPGLLCDARIWPSAALDLTHPVIAPMGYGLADSLEDMAAIALETAPARISLLGHSMGARVALEIVRQAPERVERLALVSTGVHQPRDGEAAARHALLDLGRAEGAKALVDRWLPPMVAPARRDDHALIDPLRAMCVQAGVDVFAAQITALLARPPVEDLLGSIACPTLVLVGSEDGWSSPAQHRDIADAIPGAELRVIAGSGHMLPAEAPEAFVDAVRRWLASNPVPASKAEHQAA</sequence>
<dbReference type="OrthoDB" id="5491135at2"/>
<dbReference type="InterPro" id="IPR050228">
    <property type="entry name" value="Carboxylesterase_BioH"/>
</dbReference>
<name>D9QIV5_BRESC</name>
<dbReference type="RefSeq" id="WP_013269539.1">
    <property type="nucleotide sequence ID" value="NC_014375.1"/>
</dbReference>
<accession>D9QIV5</accession>
<proteinExistence type="predicted"/>
<dbReference type="PANTHER" id="PTHR43194:SF5">
    <property type="entry name" value="PIMELOYL-[ACYL-CARRIER PROTEIN] METHYL ESTER ESTERASE"/>
    <property type="match status" value="1"/>
</dbReference>
<dbReference type="PRINTS" id="PR00111">
    <property type="entry name" value="ABHYDROLASE"/>
</dbReference>
<dbReference type="PANTHER" id="PTHR43194">
    <property type="entry name" value="HYDROLASE ALPHA/BETA FOLD FAMILY"/>
    <property type="match status" value="1"/>
</dbReference>
<dbReference type="InterPro" id="IPR000073">
    <property type="entry name" value="AB_hydrolase_1"/>
</dbReference>
<evidence type="ECO:0000259" key="1">
    <source>
        <dbReference type="Pfam" id="PF12697"/>
    </source>
</evidence>
<dbReference type="HOGENOM" id="CLU_020336_29_1_5"/>
<organism evidence="2 3">
    <name type="scientific">Brevundimonas subvibrioides (strain ATCC 15264 / DSM 4735 / LMG 14903 / NBRC 16000 / CB 81)</name>
    <name type="common">Caulobacter subvibrioides</name>
    <dbReference type="NCBI Taxonomy" id="633149"/>
    <lineage>
        <taxon>Bacteria</taxon>
        <taxon>Pseudomonadati</taxon>
        <taxon>Pseudomonadota</taxon>
        <taxon>Alphaproteobacteria</taxon>
        <taxon>Caulobacterales</taxon>
        <taxon>Caulobacteraceae</taxon>
        <taxon>Brevundimonas</taxon>
    </lineage>
</organism>
<dbReference type="eggNOG" id="COG2267">
    <property type="taxonomic scope" value="Bacteria"/>
</dbReference>
<evidence type="ECO:0000313" key="2">
    <source>
        <dbReference type="EMBL" id="ADL01438.1"/>
    </source>
</evidence>
<dbReference type="SUPFAM" id="SSF53474">
    <property type="entry name" value="alpha/beta-Hydrolases"/>
    <property type="match status" value="1"/>
</dbReference>
<evidence type="ECO:0000313" key="3">
    <source>
        <dbReference type="Proteomes" id="UP000002696"/>
    </source>
</evidence>
<keyword evidence="2" id="KW-0378">Hydrolase</keyword>
<dbReference type="Pfam" id="PF12697">
    <property type="entry name" value="Abhydrolase_6"/>
    <property type="match status" value="1"/>
</dbReference>
<dbReference type="BioCyc" id="BSUB633149:G1GM8-2125-MONOMER"/>
<dbReference type="GO" id="GO:0016787">
    <property type="term" value="F:hydrolase activity"/>
    <property type="evidence" value="ECO:0007669"/>
    <property type="project" value="UniProtKB-KW"/>
</dbReference>
<dbReference type="KEGG" id="bsb:Bresu_2128"/>
<dbReference type="InParanoid" id="D9QIV5"/>
<dbReference type="Gene3D" id="3.40.50.1820">
    <property type="entry name" value="alpha/beta hydrolase"/>
    <property type="match status" value="1"/>
</dbReference>
<gene>
    <name evidence="2" type="ordered locus">Bresu_2128</name>
</gene>